<sequence length="296" mass="29274">MLARKQAAQLLFVAATAVRLSAANVTSGDLVLRTGSGAAKTGNVQVSAGDATSRGDFAVTASNTRVEATDGLAAVHGPTVRVAAAQGSLNLLTETTGDVVIATGDNSGASSNVTIQAGTSSSSQAGSIELKGGRGVAGAVVLQGGDSSTANGGSVKITSGRGETASAVEVAVGGTVELAAGQGLSGAGGDVVINSGANGGAVRVHASDVLSAAASLVTVDGESLALDQAAVVLWTFMPVTELKVVLSSFRAVAEVMNRVGHFLSVLDKAMRPLVDMLTFFLALAIALKVVRFKSPL</sequence>
<reference evidence="2" key="1">
    <citation type="submission" date="2013-12" db="EMBL/GenBank/DDBJ databases">
        <title>The Genome Sequence of Aphanomyces invadans NJM9701.</title>
        <authorList>
            <consortium name="The Broad Institute Genomics Platform"/>
            <person name="Russ C."/>
            <person name="Tyler B."/>
            <person name="van West P."/>
            <person name="Dieguez-Uribeondo J."/>
            <person name="Young S.K."/>
            <person name="Zeng Q."/>
            <person name="Gargeya S."/>
            <person name="Fitzgerald M."/>
            <person name="Abouelleil A."/>
            <person name="Alvarado L."/>
            <person name="Chapman S.B."/>
            <person name="Gainer-Dewar J."/>
            <person name="Goldberg J."/>
            <person name="Griggs A."/>
            <person name="Gujja S."/>
            <person name="Hansen M."/>
            <person name="Howarth C."/>
            <person name="Imamovic A."/>
            <person name="Ireland A."/>
            <person name="Larimer J."/>
            <person name="McCowan C."/>
            <person name="Murphy C."/>
            <person name="Pearson M."/>
            <person name="Poon T.W."/>
            <person name="Priest M."/>
            <person name="Roberts A."/>
            <person name="Saif S."/>
            <person name="Shea T."/>
            <person name="Sykes S."/>
            <person name="Wortman J."/>
            <person name="Nusbaum C."/>
            <person name="Birren B."/>
        </authorList>
    </citation>
    <scope>NUCLEOTIDE SEQUENCE [LARGE SCALE GENOMIC DNA]</scope>
    <source>
        <strain evidence="2">NJM9701</strain>
    </source>
</reference>
<evidence type="ECO:0008006" key="3">
    <source>
        <dbReference type="Google" id="ProtNLM"/>
    </source>
</evidence>
<keyword evidence="1" id="KW-0732">Signal</keyword>
<dbReference type="RefSeq" id="XP_008880234.1">
    <property type="nucleotide sequence ID" value="XM_008882012.1"/>
</dbReference>
<protein>
    <recommendedName>
        <fullName evidence="3">Auto-transporter adhesin head GIN domain-containing protein</fullName>
    </recommendedName>
</protein>
<name>A0A024TCN0_9STRA</name>
<gene>
    <name evidence="2" type="ORF">H310_14203</name>
</gene>
<dbReference type="AlphaFoldDB" id="A0A024TCN0"/>
<evidence type="ECO:0000256" key="1">
    <source>
        <dbReference type="SAM" id="SignalP"/>
    </source>
</evidence>
<dbReference type="GeneID" id="20091253"/>
<organism evidence="2">
    <name type="scientific">Aphanomyces invadans</name>
    <dbReference type="NCBI Taxonomy" id="157072"/>
    <lineage>
        <taxon>Eukaryota</taxon>
        <taxon>Sar</taxon>
        <taxon>Stramenopiles</taxon>
        <taxon>Oomycota</taxon>
        <taxon>Saprolegniomycetes</taxon>
        <taxon>Saprolegniales</taxon>
        <taxon>Verrucalvaceae</taxon>
        <taxon>Aphanomyces</taxon>
    </lineage>
</organism>
<evidence type="ECO:0000313" key="2">
    <source>
        <dbReference type="EMBL" id="ETV91107.1"/>
    </source>
</evidence>
<proteinExistence type="predicted"/>
<feature type="signal peptide" evidence="1">
    <location>
        <begin position="1"/>
        <end position="22"/>
    </location>
</feature>
<accession>A0A024TCN0</accession>
<dbReference type="EMBL" id="KI914014">
    <property type="protein sequence ID" value="ETV91107.1"/>
    <property type="molecule type" value="Genomic_DNA"/>
</dbReference>
<dbReference type="VEuPathDB" id="FungiDB:H310_14203"/>
<feature type="chain" id="PRO_5001534206" description="Auto-transporter adhesin head GIN domain-containing protein" evidence="1">
    <location>
        <begin position="23"/>
        <end position="296"/>
    </location>
</feature>